<dbReference type="PANTHER" id="PTHR10091">
    <property type="entry name" value="ALDOSE-1-EPIMERASE"/>
    <property type="match status" value="1"/>
</dbReference>
<dbReference type="CDD" id="cd09019">
    <property type="entry name" value="galactose_mutarotase_like"/>
    <property type="match status" value="1"/>
</dbReference>
<dbReference type="PIRSF" id="PIRSF005096">
    <property type="entry name" value="GALM"/>
    <property type="match status" value="1"/>
</dbReference>
<comment type="catalytic activity">
    <reaction evidence="5">
        <text>alpha-D-glucose = beta-D-glucose</text>
        <dbReference type="Rhea" id="RHEA:10264"/>
        <dbReference type="ChEBI" id="CHEBI:15903"/>
        <dbReference type="ChEBI" id="CHEBI:17925"/>
        <dbReference type="EC" id="5.1.3.3"/>
    </reaction>
</comment>
<dbReference type="EMBL" id="JBBWWR010000019">
    <property type="protein sequence ID" value="KAK8941755.1"/>
    <property type="molecule type" value="Genomic_DNA"/>
</dbReference>
<dbReference type="InterPro" id="IPR047215">
    <property type="entry name" value="Galactose_mutarotase-like"/>
</dbReference>
<dbReference type="Pfam" id="PF01263">
    <property type="entry name" value="Aldose_epim"/>
    <property type="match status" value="1"/>
</dbReference>
<dbReference type="InterPro" id="IPR015443">
    <property type="entry name" value="Aldose_1-epimerase"/>
</dbReference>
<accession>A0ABR2LI31</accession>
<gene>
    <name evidence="6" type="ORF">KSP40_PGU009319</name>
</gene>
<proteinExistence type="inferred from homology"/>
<sequence>MGRIPKVLPCILFIYAQKTPQATKNSILSSFTKLSSYKGIKKKAMVRSEALLLLSLLALSLSGTSTAAPKETVGIYELKKGDFSLKITNWGATILSVIFPDSKGNLADVVLGYEGIRPYINGTTYFGALVGRVGGRISGSRFVLNGTAYRLYPNDGTSSIHGGHRGFSFVIWTVEEKVDGEFPYIKLYYHSFDKEQGFPGDLDVYVTYKITAAYELSITMEATARTKATPVNLLQHSYWNLGGHNSGTILSNTVQIFASRITPLDDHFLPTGAFASVSGTPFDFRIPMTVESRFGEVKGGYNLNYVVDGHGMRKAAAVKDGRSGRAMELWANQPALTFFTANSLENVEGKGGVVYGKYAGLCLETMGYPDAVNRPEFPSVIVNPGEVYRHEMLFKFSF</sequence>
<dbReference type="Proteomes" id="UP001412067">
    <property type="component" value="Unassembled WGS sequence"/>
</dbReference>
<dbReference type="SUPFAM" id="SSF74650">
    <property type="entry name" value="Galactose mutarotase-like"/>
    <property type="match status" value="1"/>
</dbReference>
<comment type="similarity">
    <text evidence="2 5">Belongs to the aldose epimerase family.</text>
</comment>
<dbReference type="InterPro" id="IPR014718">
    <property type="entry name" value="GH-type_carb-bd"/>
</dbReference>
<organism evidence="6 7">
    <name type="scientific">Platanthera guangdongensis</name>
    <dbReference type="NCBI Taxonomy" id="2320717"/>
    <lineage>
        <taxon>Eukaryota</taxon>
        <taxon>Viridiplantae</taxon>
        <taxon>Streptophyta</taxon>
        <taxon>Embryophyta</taxon>
        <taxon>Tracheophyta</taxon>
        <taxon>Spermatophyta</taxon>
        <taxon>Magnoliopsida</taxon>
        <taxon>Liliopsida</taxon>
        <taxon>Asparagales</taxon>
        <taxon>Orchidaceae</taxon>
        <taxon>Orchidoideae</taxon>
        <taxon>Orchideae</taxon>
        <taxon>Orchidinae</taxon>
        <taxon>Platanthera</taxon>
    </lineage>
</organism>
<comment type="caution">
    <text evidence="6">The sequence shown here is derived from an EMBL/GenBank/DDBJ whole genome shotgun (WGS) entry which is preliminary data.</text>
</comment>
<evidence type="ECO:0000313" key="6">
    <source>
        <dbReference type="EMBL" id="KAK8941755.1"/>
    </source>
</evidence>
<protein>
    <recommendedName>
        <fullName evidence="5">Aldose 1-epimerase</fullName>
        <ecNumber evidence="5">5.1.3.3</ecNumber>
    </recommendedName>
</protein>
<reference evidence="6 7" key="1">
    <citation type="journal article" date="2022" name="Nat. Plants">
        <title>Genomes of leafy and leafless Platanthera orchids illuminate the evolution of mycoheterotrophy.</title>
        <authorList>
            <person name="Li M.H."/>
            <person name="Liu K.W."/>
            <person name="Li Z."/>
            <person name="Lu H.C."/>
            <person name="Ye Q.L."/>
            <person name="Zhang D."/>
            <person name="Wang J.Y."/>
            <person name="Li Y.F."/>
            <person name="Zhong Z.M."/>
            <person name="Liu X."/>
            <person name="Yu X."/>
            <person name="Liu D.K."/>
            <person name="Tu X.D."/>
            <person name="Liu B."/>
            <person name="Hao Y."/>
            <person name="Liao X.Y."/>
            <person name="Jiang Y.T."/>
            <person name="Sun W.H."/>
            <person name="Chen J."/>
            <person name="Chen Y.Q."/>
            <person name="Ai Y."/>
            <person name="Zhai J.W."/>
            <person name="Wu S.S."/>
            <person name="Zhou Z."/>
            <person name="Hsiao Y.Y."/>
            <person name="Wu W.L."/>
            <person name="Chen Y.Y."/>
            <person name="Lin Y.F."/>
            <person name="Hsu J.L."/>
            <person name="Li C.Y."/>
            <person name="Wang Z.W."/>
            <person name="Zhao X."/>
            <person name="Zhong W.Y."/>
            <person name="Ma X.K."/>
            <person name="Ma L."/>
            <person name="Huang J."/>
            <person name="Chen G.Z."/>
            <person name="Huang M.Z."/>
            <person name="Huang L."/>
            <person name="Peng D.H."/>
            <person name="Luo Y.B."/>
            <person name="Zou S.Q."/>
            <person name="Chen S.P."/>
            <person name="Lan S."/>
            <person name="Tsai W.C."/>
            <person name="Van de Peer Y."/>
            <person name="Liu Z.J."/>
        </authorList>
    </citation>
    <scope>NUCLEOTIDE SEQUENCE [LARGE SCALE GENOMIC DNA]</scope>
    <source>
        <strain evidence="6">Lor288</strain>
    </source>
</reference>
<dbReference type="InterPro" id="IPR011013">
    <property type="entry name" value="Gal_mutarotase_sf_dom"/>
</dbReference>
<name>A0ABR2LI31_9ASPA</name>
<evidence type="ECO:0000256" key="5">
    <source>
        <dbReference type="PIRNR" id="PIRNR005096"/>
    </source>
</evidence>
<keyword evidence="4 5" id="KW-0119">Carbohydrate metabolism</keyword>
<evidence type="ECO:0000313" key="7">
    <source>
        <dbReference type="Proteomes" id="UP001412067"/>
    </source>
</evidence>
<evidence type="ECO:0000256" key="3">
    <source>
        <dbReference type="ARBA" id="ARBA00023235"/>
    </source>
</evidence>
<dbReference type="InterPro" id="IPR008183">
    <property type="entry name" value="Aldose_1/G6P_1-epimerase"/>
</dbReference>
<dbReference type="Gene3D" id="2.70.98.10">
    <property type="match status" value="1"/>
</dbReference>
<dbReference type="EC" id="5.1.3.3" evidence="5"/>
<evidence type="ECO:0000256" key="2">
    <source>
        <dbReference type="ARBA" id="ARBA00006206"/>
    </source>
</evidence>
<evidence type="ECO:0000256" key="4">
    <source>
        <dbReference type="ARBA" id="ARBA00023277"/>
    </source>
</evidence>
<keyword evidence="3 5" id="KW-0413">Isomerase</keyword>
<keyword evidence="7" id="KW-1185">Reference proteome</keyword>
<evidence type="ECO:0000256" key="1">
    <source>
        <dbReference type="ARBA" id="ARBA00005028"/>
    </source>
</evidence>
<comment type="pathway">
    <text evidence="1 5">Carbohydrate metabolism; hexose metabolism.</text>
</comment>
<dbReference type="PANTHER" id="PTHR10091:SF0">
    <property type="entry name" value="GALACTOSE MUTAROTASE"/>
    <property type="match status" value="1"/>
</dbReference>